<dbReference type="Gene3D" id="3.30.450.20">
    <property type="entry name" value="PAS domain"/>
    <property type="match status" value="1"/>
</dbReference>
<feature type="transmembrane region" description="Helical" evidence="1">
    <location>
        <begin position="12"/>
        <end position="38"/>
    </location>
</feature>
<dbReference type="GO" id="GO:0052621">
    <property type="term" value="F:diguanylate cyclase activity"/>
    <property type="evidence" value="ECO:0007669"/>
    <property type="project" value="TreeGrafter"/>
</dbReference>
<dbReference type="EMBL" id="VUMX01000037">
    <property type="protein sequence ID" value="MST87819.1"/>
    <property type="molecule type" value="Genomic_DNA"/>
</dbReference>
<dbReference type="InterPro" id="IPR000014">
    <property type="entry name" value="PAS"/>
</dbReference>
<dbReference type="CDD" id="cd00130">
    <property type="entry name" value="PAS"/>
    <property type="match status" value="1"/>
</dbReference>
<dbReference type="GO" id="GO:0005886">
    <property type="term" value="C:plasma membrane"/>
    <property type="evidence" value="ECO:0007669"/>
    <property type="project" value="TreeGrafter"/>
</dbReference>
<dbReference type="GO" id="GO:0043709">
    <property type="term" value="P:cell adhesion involved in single-species biofilm formation"/>
    <property type="evidence" value="ECO:0007669"/>
    <property type="project" value="TreeGrafter"/>
</dbReference>
<keyword evidence="1" id="KW-1133">Transmembrane helix</keyword>
<protein>
    <submittedName>
        <fullName evidence="4">Diguanylate cyclase</fullName>
    </submittedName>
</protein>
<dbReference type="InterPro" id="IPR029787">
    <property type="entry name" value="Nucleotide_cyclase"/>
</dbReference>
<dbReference type="SMART" id="SM00267">
    <property type="entry name" value="GGDEF"/>
    <property type="match status" value="1"/>
</dbReference>
<feature type="domain" description="CHASE" evidence="2">
    <location>
        <begin position="124"/>
        <end position="198"/>
    </location>
</feature>
<dbReference type="Pfam" id="PF00990">
    <property type="entry name" value="GGDEF"/>
    <property type="match status" value="1"/>
</dbReference>
<dbReference type="PROSITE" id="PS50839">
    <property type="entry name" value="CHASE"/>
    <property type="match status" value="1"/>
</dbReference>
<dbReference type="PANTHER" id="PTHR45138">
    <property type="entry name" value="REGULATORY COMPONENTS OF SENSORY TRANSDUCTION SYSTEM"/>
    <property type="match status" value="1"/>
</dbReference>
<reference evidence="4 5" key="1">
    <citation type="submission" date="2019-08" db="EMBL/GenBank/DDBJ databases">
        <title>In-depth cultivation of the pig gut microbiome towards novel bacterial diversity and tailored functional studies.</title>
        <authorList>
            <person name="Wylensek D."/>
            <person name="Hitch T.C.A."/>
            <person name="Clavel T."/>
        </authorList>
    </citation>
    <scope>NUCLEOTIDE SEQUENCE [LARGE SCALE GENOMIC DNA]</scope>
    <source>
        <strain evidence="4 5">Bifido-178-WT-2B</strain>
    </source>
</reference>
<dbReference type="Gene3D" id="3.30.70.270">
    <property type="match status" value="1"/>
</dbReference>
<evidence type="ECO:0000259" key="3">
    <source>
        <dbReference type="PROSITE" id="PS50887"/>
    </source>
</evidence>
<dbReference type="SMART" id="SM01079">
    <property type="entry name" value="CHASE"/>
    <property type="match status" value="1"/>
</dbReference>
<keyword evidence="5" id="KW-1185">Reference proteome</keyword>
<gene>
    <name evidence="4" type="ORF">FYJ62_09415</name>
</gene>
<evidence type="ECO:0000313" key="4">
    <source>
        <dbReference type="EMBL" id="MST87819.1"/>
    </source>
</evidence>
<name>A0A6A8MG77_9LACO</name>
<feature type="transmembrane region" description="Helical" evidence="1">
    <location>
        <begin position="260"/>
        <end position="282"/>
    </location>
</feature>
<dbReference type="SUPFAM" id="SSF55073">
    <property type="entry name" value="Nucleotide cyclase"/>
    <property type="match status" value="1"/>
</dbReference>
<keyword evidence="1" id="KW-0472">Membrane</keyword>
<sequence>MNKQSHKQIRPNYFTFTITFALVLAATLSFCKAGYVAINHDERMKARLTAENYAARLSQEVKEAISLSEHLEFVVKIKHGQQLQIKQIGPELIRQLPFASSVQFVPNSVVTQICPLKGNEKGLVDLWHDKDRGPVVRYGAKHDVVTIQGPFELFQGGTGMAVRNPVFLKQGGKRKLWGFTIVIVNTDQLFKKSRTSMSKNGYDYRLTKQLTPLTKKYSVIAKSKGKLSKPVKITFTSDDKQDKWQLEVAPKAGWTAGKKVFWILSFVIVIEALFFMLIWNFFKIKALQLEATIDPLTKVYNRTGFEAALKSWIKKHPDQPFTLLMIDVDDFKFFNDYYGHQVGDEVLTRIGNMLARSQNSGLLACRYGGDEFCAAILGKSAQAAEATIKQIHDSGHGFKSRGKKISYSLSIGYADYPLLAMSMTDLLAKADEALYAVKMDHKDGVKCYGQGQHHDIRSQIGFTVHDLIMSTPTPLIVFEAKKGGNTLFVNQSCMRLLGYQNIWQFFNVIRSNPFAFILEADLPWVVEWLRLYIEDGRKNETRELRLRLITAEGQRAKVKAQARMTDSLKYGQVMYVSFEDWQQA</sequence>
<dbReference type="Proteomes" id="UP000438120">
    <property type="component" value="Unassembled WGS sequence"/>
</dbReference>
<accession>A0A6A8MG77</accession>
<dbReference type="RefSeq" id="WP_154549430.1">
    <property type="nucleotide sequence ID" value="NZ_VUMX01000037.1"/>
</dbReference>
<evidence type="ECO:0000256" key="1">
    <source>
        <dbReference type="SAM" id="Phobius"/>
    </source>
</evidence>
<keyword evidence="1" id="KW-0812">Transmembrane</keyword>
<evidence type="ECO:0000313" key="5">
    <source>
        <dbReference type="Proteomes" id="UP000438120"/>
    </source>
</evidence>
<dbReference type="SUPFAM" id="SSF55785">
    <property type="entry name" value="PYP-like sensor domain (PAS domain)"/>
    <property type="match status" value="1"/>
</dbReference>
<dbReference type="NCBIfam" id="TIGR00254">
    <property type="entry name" value="GGDEF"/>
    <property type="match status" value="1"/>
</dbReference>
<proteinExistence type="predicted"/>
<dbReference type="InterPro" id="IPR000160">
    <property type="entry name" value="GGDEF_dom"/>
</dbReference>
<comment type="caution">
    <text evidence="4">The sequence shown here is derived from an EMBL/GenBank/DDBJ whole genome shotgun (WGS) entry which is preliminary data.</text>
</comment>
<organism evidence="4 5">
    <name type="scientific">Lactobacillus porci</name>
    <dbReference type="NCBI Taxonomy" id="2012477"/>
    <lineage>
        <taxon>Bacteria</taxon>
        <taxon>Bacillati</taxon>
        <taxon>Bacillota</taxon>
        <taxon>Bacilli</taxon>
        <taxon>Lactobacillales</taxon>
        <taxon>Lactobacillaceae</taxon>
        <taxon>Lactobacillus</taxon>
    </lineage>
</organism>
<feature type="domain" description="GGDEF" evidence="3">
    <location>
        <begin position="319"/>
        <end position="450"/>
    </location>
</feature>
<dbReference type="InterPro" id="IPR050469">
    <property type="entry name" value="Diguanylate_Cyclase"/>
</dbReference>
<evidence type="ECO:0000259" key="2">
    <source>
        <dbReference type="PROSITE" id="PS50839"/>
    </source>
</evidence>
<dbReference type="InterPro" id="IPR035965">
    <property type="entry name" value="PAS-like_dom_sf"/>
</dbReference>
<dbReference type="CDD" id="cd01949">
    <property type="entry name" value="GGDEF"/>
    <property type="match status" value="1"/>
</dbReference>
<dbReference type="AlphaFoldDB" id="A0A6A8MG77"/>
<dbReference type="PROSITE" id="PS50887">
    <property type="entry name" value="GGDEF"/>
    <property type="match status" value="1"/>
</dbReference>
<dbReference type="OrthoDB" id="9759607at2"/>
<dbReference type="GO" id="GO:1902201">
    <property type="term" value="P:negative regulation of bacterial-type flagellum-dependent cell motility"/>
    <property type="evidence" value="ECO:0007669"/>
    <property type="project" value="TreeGrafter"/>
</dbReference>
<dbReference type="PANTHER" id="PTHR45138:SF9">
    <property type="entry name" value="DIGUANYLATE CYCLASE DGCM-RELATED"/>
    <property type="match status" value="1"/>
</dbReference>
<dbReference type="InterPro" id="IPR006189">
    <property type="entry name" value="CHASE_dom"/>
</dbReference>
<dbReference type="InterPro" id="IPR043128">
    <property type="entry name" value="Rev_trsase/Diguanyl_cyclase"/>
</dbReference>